<protein>
    <submittedName>
        <fullName evidence="3">HupE / UreJ proteindomain containing protein</fullName>
    </submittedName>
</protein>
<organism evidence="3 4">
    <name type="scientific">Profundibacterium mesophilum KAUST100406-0324</name>
    <dbReference type="NCBI Taxonomy" id="1037889"/>
    <lineage>
        <taxon>Bacteria</taxon>
        <taxon>Pseudomonadati</taxon>
        <taxon>Pseudomonadota</taxon>
        <taxon>Alphaproteobacteria</taxon>
        <taxon>Rhodobacterales</taxon>
        <taxon>Roseobacteraceae</taxon>
        <taxon>Profundibacterium</taxon>
    </lineage>
</organism>
<evidence type="ECO:0000313" key="4">
    <source>
        <dbReference type="Proteomes" id="UP000698242"/>
    </source>
</evidence>
<keyword evidence="4" id="KW-1185">Reference proteome</keyword>
<dbReference type="InterPro" id="IPR032809">
    <property type="entry name" value="Put_HupE_UreJ"/>
</dbReference>
<evidence type="ECO:0000256" key="1">
    <source>
        <dbReference type="SAM" id="Phobius"/>
    </source>
</evidence>
<feature type="transmembrane region" description="Helical" evidence="1">
    <location>
        <begin position="281"/>
        <end position="302"/>
    </location>
</feature>
<keyword evidence="1" id="KW-1133">Transmembrane helix</keyword>
<feature type="signal peptide" evidence="2">
    <location>
        <begin position="1"/>
        <end position="22"/>
    </location>
</feature>
<accession>A0A921NX52</accession>
<dbReference type="AlphaFoldDB" id="A0A921NX52"/>
<feature type="transmembrane region" description="Helical" evidence="1">
    <location>
        <begin position="314"/>
        <end position="340"/>
    </location>
</feature>
<sequence length="373" mass="39605">MVSRLAAALFVIVMSAASPATAHEVQPAIGDLVLGPQELSLELEATVEPFIAGADLDGLLDTDASGQAAEVDRLRALPPAELEAAFRTFWPEMREEISILSGGQTVRPELVGITVPEVGDPSLPRLSRLTLRADLPSGDAPVQIGWDSRLGALVIRQMEAGPDAYTAYLTAGRSSDPISRSGPTVQSAGAVFLDYIVIGFQHIIPKGLDHILFVLGLFFLSARLGPLLWQVSAFTLAHTITLALGILGYVTVPAAIVEPLIAVSIVYVGVENILSRGLSPWRPVVVFVFGLLHGLGFASVLGEIGLAPAQFVTGLIGFNVGVEIGQLAVIAAAFLAVGLWFRNKDWYRPVIAVPASVFIALIGAYWAIERTFL</sequence>
<comment type="caution">
    <text evidence="3">The sequence shown here is derived from an EMBL/GenBank/DDBJ whole genome shotgun (WGS) entry which is preliminary data.</text>
</comment>
<dbReference type="Proteomes" id="UP000698242">
    <property type="component" value="Unassembled WGS sequence"/>
</dbReference>
<keyword evidence="2" id="KW-0732">Signal</keyword>
<keyword evidence="1" id="KW-0472">Membrane</keyword>
<feature type="chain" id="PRO_5036974989" evidence="2">
    <location>
        <begin position="23"/>
        <end position="373"/>
    </location>
</feature>
<keyword evidence="1" id="KW-0812">Transmembrane</keyword>
<dbReference type="EMBL" id="APKE01000010">
    <property type="protein sequence ID" value="KAF0676976.1"/>
    <property type="molecule type" value="Genomic_DNA"/>
</dbReference>
<feature type="transmembrane region" description="Helical" evidence="1">
    <location>
        <begin position="241"/>
        <end position="269"/>
    </location>
</feature>
<evidence type="ECO:0000313" key="3">
    <source>
        <dbReference type="EMBL" id="KAF0676976.1"/>
    </source>
</evidence>
<proteinExistence type="predicted"/>
<feature type="transmembrane region" description="Helical" evidence="1">
    <location>
        <begin position="211"/>
        <end position="229"/>
    </location>
</feature>
<name>A0A921NX52_9RHOB</name>
<dbReference type="RefSeq" id="WP_159964190.1">
    <property type="nucleotide sequence ID" value="NZ_APKE01000010.1"/>
</dbReference>
<dbReference type="Pfam" id="PF13795">
    <property type="entry name" value="HupE_UreJ_2"/>
    <property type="match status" value="1"/>
</dbReference>
<evidence type="ECO:0000256" key="2">
    <source>
        <dbReference type="SAM" id="SignalP"/>
    </source>
</evidence>
<gene>
    <name evidence="3" type="ORF">PMES_00773</name>
</gene>
<dbReference type="OrthoDB" id="9808870at2"/>
<reference evidence="3" key="1">
    <citation type="submission" date="2013-03" db="EMBL/GenBank/DDBJ databases">
        <title>Genome Sequence of the Profundibacterium mesophilum strain KAUST100406-0324T from Red Sea, a novel genus in the family Rhodobacteraceae.</title>
        <authorList>
            <person name="Essack M."/>
            <person name="Alam I."/>
            <person name="Lafi F."/>
            <person name="Alawi W."/>
            <person name="Kamanu F."/>
            <person name="Al-Suwailem A."/>
            <person name="Lee O.O."/>
            <person name="Xu Y."/>
            <person name="Bajic V."/>
            <person name="Qian P.-Y."/>
            <person name="Archer J."/>
        </authorList>
    </citation>
    <scope>NUCLEOTIDE SEQUENCE</scope>
    <source>
        <strain evidence="3">KAUST100406-0324</strain>
    </source>
</reference>
<feature type="transmembrane region" description="Helical" evidence="1">
    <location>
        <begin position="346"/>
        <end position="368"/>
    </location>
</feature>